<dbReference type="RefSeq" id="WP_092572573.1">
    <property type="nucleotide sequence ID" value="NZ_FOEN01000012.1"/>
</dbReference>
<accession>A0A1H9G803</accession>
<keyword evidence="2" id="KW-1185">Reference proteome</keyword>
<dbReference type="Proteomes" id="UP000198833">
    <property type="component" value="Unassembled WGS sequence"/>
</dbReference>
<name>A0A1H9G803_9LACT</name>
<dbReference type="OrthoDB" id="2296456at2"/>
<dbReference type="STRING" id="89093.SAMN04488558_1122"/>
<sequence length="86" mass="9703">MLKNMPSMHKRMLGILPKGMNNVKPLSYIANTLNIDFRQANALINELSIKYGIPIGSIRYGERPGVFIPLNNDEKTDRSCTTKKPN</sequence>
<proteinExistence type="predicted"/>
<dbReference type="AlphaFoldDB" id="A0A1H9G803"/>
<dbReference type="EMBL" id="FOEN01000012">
    <property type="protein sequence ID" value="SEQ46247.1"/>
    <property type="molecule type" value="Genomic_DNA"/>
</dbReference>
<gene>
    <name evidence="1" type="ORF">SAMN04488558_1122</name>
</gene>
<evidence type="ECO:0000313" key="1">
    <source>
        <dbReference type="EMBL" id="SEQ46247.1"/>
    </source>
</evidence>
<reference evidence="1 2" key="1">
    <citation type="submission" date="2016-10" db="EMBL/GenBank/DDBJ databases">
        <authorList>
            <person name="de Groot N.N."/>
        </authorList>
    </citation>
    <scope>NUCLEOTIDE SEQUENCE [LARGE SCALE GENOMIC DNA]</scope>
    <source>
        <strain evidence="1 2">DSM 15695</strain>
    </source>
</reference>
<protein>
    <submittedName>
        <fullName evidence="1">Uncharacterized protein</fullName>
    </submittedName>
</protein>
<organism evidence="1 2">
    <name type="scientific">Ignavigranum ruoffiae</name>
    <dbReference type="NCBI Taxonomy" id="89093"/>
    <lineage>
        <taxon>Bacteria</taxon>
        <taxon>Bacillati</taxon>
        <taxon>Bacillota</taxon>
        <taxon>Bacilli</taxon>
        <taxon>Lactobacillales</taxon>
        <taxon>Aerococcaceae</taxon>
        <taxon>Ignavigranum</taxon>
    </lineage>
</organism>
<evidence type="ECO:0000313" key="2">
    <source>
        <dbReference type="Proteomes" id="UP000198833"/>
    </source>
</evidence>